<dbReference type="InterPro" id="IPR039424">
    <property type="entry name" value="SBP_5"/>
</dbReference>
<dbReference type="CDD" id="cd08497">
    <property type="entry name" value="MbnE-like"/>
    <property type="match status" value="1"/>
</dbReference>
<evidence type="ECO:0000256" key="2">
    <source>
        <dbReference type="SAM" id="SignalP"/>
    </source>
</evidence>
<dbReference type="RefSeq" id="WP_024495753.1">
    <property type="nucleotide sequence ID" value="NZ_AWGA01000033.1"/>
</dbReference>
<dbReference type="PANTHER" id="PTHR30290:SF64">
    <property type="entry name" value="ABC TRANSPORTER PERIPLASMIC BINDING PROTEIN"/>
    <property type="match status" value="1"/>
</dbReference>
<dbReference type="InterPro" id="IPR000914">
    <property type="entry name" value="SBP_5_dom"/>
</dbReference>
<name>A0AB94IDL2_9GAMM</name>
<organism evidence="4 5">
    <name type="scientific">Candidatus Schmidhempelia bombi str. Bimp</name>
    <dbReference type="NCBI Taxonomy" id="1387197"/>
    <lineage>
        <taxon>Bacteria</taxon>
        <taxon>Pseudomonadati</taxon>
        <taxon>Pseudomonadota</taxon>
        <taxon>Gammaproteobacteria</taxon>
        <taxon>Orbales</taxon>
        <taxon>Orbaceae</taxon>
        <taxon>Candidatus Schmidhempelia</taxon>
    </lineage>
</organism>
<evidence type="ECO:0000259" key="3">
    <source>
        <dbReference type="Pfam" id="PF00496"/>
    </source>
</evidence>
<dbReference type="PANTHER" id="PTHR30290">
    <property type="entry name" value="PERIPLASMIC BINDING COMPONENT OF ABC TRANSPORTER"/>
    <property type="match status" value="1"/>
</dbReference>
<dbReference type="InterPro" id="IPR030678">
    <property type="entry name" value="Peptide/Ni-bd"/>
</dbReference>
<sequence length="634" mass="73661">MNKNNFFRCLYLFLLLATYDCAQAQSLSPPAIVCEDSLWHSIPLSDVNQPDKAIIHEQAFALIGSPKYPADFHHFDYVNPQAPKGGQMRFAIIGNYDNFNRFATRGAPERRSGQLYDTLYIASEDEKSSFYPLIALSIAHPTDYQWAEVTLNPAATFHDGQPITADDVAFSFEKFMTEGTPQFRSYYQDIVVNAITPQVVKITMPLADRDRLLDLICSLRILPKHFWQHHLLSEPLATPPLGSGAYKVGQYQLGQYVIYDRVKDYWAKDLPVNRGQHNFDHLRYDYYLEDNIALEAFKAGAYDIREETQPKLWYTQYQGPNFTKQYIIKQQQAVEAAPNTQWLAFNLERPLFRDRRVRQAMTLAFDFEWLNRAFYYQSYRRPLSYFENTEYAAQGAPSTDELNWLLPFKSILPDEVFTSAYQLPPSQGDGFNRTNLLKAQALLRQAGFIMHNDQLIDAQTGKPFTFELLVYMGANLQYVLPYQKNLKRLGIDMKINMVDYTQINNRLRKRDYDMIPTTYYTALYPSSSLAILWGSHYLNSTWNASGLHNQAIDSLITEIGHHQQNQTALLSLGRALDRILTQEYAMLPMWYPAYTYYAYWNKFAMPDKKPTYSLGINSWWYDQQHAKQLPTHRQ</sequence>
<dbReference type="GO" id="GO:0015833">
    <property type="term" value="P:peptide transport"/>
    <property type="evidence" value="ECO:0007669"/>
    <property type="project" value="TreeGrafter"/>
</dbReference>
<dbReference type="GO" id="GO:0043190">
    <property type="term" value="C:ATP-binding cassette (ABC) transporter complex"/>
    <property type="evidence" value="ECO:0007669"/>
    <property type="project" value="InterPro"/>
</dbReference>
<dbReference type="EMBL" id="AWGA01000033">
    <property type="protein sequence ID" value="TEA27554.1"/>
    <property type="molecule type" value="Genomic_DNA"/>
</dbReference>
<evidence type="ECO:0000256" key="1">
    <source>
        <dbReference type="ARBA" id="ARBA00022729"/>
    </source>
</evidence>
<dbReference type="Pfam" id="PF00496">
    <property type="entry name" value="SBP_bac_5"/>
    <property type="match status" value="1"/>
</dbReference>
<keyword evidence="5" id="KW-1185">Reference proteome</keyword>
<dbReference type="GO" id="GO:1904680">
    <property type="term" value="F:peptide transmembrane transporter activity"/>
    <property type="evidence" value="ECO:0007669"/>
    <property type="project" value="TreeGrafter"/>
</dbReference>
<dbReference type="PIRSF" id="PIRSF002741">
    <property type="entry name" value="MppA"/>
    <property type="match status" value="1"/>
</dbReference>
<dbReference type="Gene3D" id="3.10.105.10">
    <property type="entry name" value="Dipeptide-binding Protein, Domain 3"/>
    <property type="match status" value="1"/>
</dbReference>
<proteinExistence type="predicted"/>
<feature type="domain" description="Solute-binding protein family 5" evidence="3">
    <location>
        <begin position="130"/>
        <end position="533"/>
    </location>
</feature>
<evidence type="ECO:0000313" key="5">
    <source>
        <dbReference type="Proteomes" id="UP000506160"/>
    </source>
</evidence>
<keyword evidence="1 2" id="KW-0732">Signal</keyword>
<gene>
    <name evidence="4" type="ORF">O970_03300</name>
</gene>
<feature type="signal peptide" evidence="2">
    <location>
        <begin position="1"/>
        <end position="24"/>
    </location>
</feature>
<dbReference type="GO" id="GO:0042884">
    <property type="term" value="P:microcin transport"/>
    <property type="evidence" value="ECO:0007669"/>
    <property type="project" value="TreeGrafter"/>
</dbReference>
<protein>
    <submittedName>
        <fullName evidence="4">ABC transporter substrate-binding protein</fullName>
    </submittedName>
</protein>
<dbReference type="SUPFAM" id="SSF53850">
    <property type="entry name" value="Periplasmic binding protein-like II"/>
    <property type="match status" value="1"/>
</dbReference>
<comment type="caution">
    <text evidence="4">The sequence shown here is derived from an EMBL/GenBank/DDBJ whole genome shotgun (WGS) entry which is preliminary data.</text>
</comment>
<feature type="chain" id="PRO_5044503041" evidence="2">
    <location>
        <begin position="25"/>
        <end position="634"/>
    </location>
</feature>
<dbReference type="Gene3D" id="3.40.190.10">
    <property type="entry name" value="Periplasmic binding protein-like II"/>
    <property type="match status" value="1"/>
</dbReference>
<dbReference type="Proteomes" id="UP000506160">
    <property type="component" value="Unassembled WGS sequence"/>
</dbReference>
<accession>A0AB94IDL2</accession>
<evidence type="ECO:0000313" key="4">
    <source>
        <dbReference type="EMBL" id="TEA27554.1"/>
    </source>
</evidence>
<dbReference type="AlphaFoldDB" id="A0AB94IDL2"/>
<reference evidence="4 5" key="1">
    <citation type="journal article" date="2014" name="Appl. Environ. Microbiol.">
        <title>Genomic features of a bumble bee symbiont reflect its host environment.</title>
        <authorList>
            <person name="Martinson V.G."/>
            <person name="Magoc T."/>
            <person name="Koch H."/>
            <person name="Salzberg S.L."/>
            <person name="Moran N.A."/>
        </authorList>
    </citation>
    <scope>NUCLEOTIDE SEQUENCE [LARGE SCALE GENOMIC DNA]</scope>
    <source>
        <strain evidence="4 5">Bimp</strain>
    </source>
</reference>
<dbReference type="GO" id="GO:0030288">
    <property type="term" value="C:outer membrane-bounded periplasmic space"/>
    <property type="evidence" value="ECO:0007669"/>
    <property type="project" value="TreeGrafter"/>
</dbReference>